<evidence type="ECO:0000313" key="19">
    <source>
        <dbReference type="Proteomes" id="UP001596170"/>
    </source>
</evidence>
<dbReference type="PANTHER" id="PTHR45528">
    <property type="entry name" value="SENSOR HISTIDINE KINASE CPXA"/>
    <property type="match status" value="1"/>
</dbReference>
<comment type="catalytic activity">
    <reaction evidence="1">
        <text>ATP + protein L-histidine = ADP + protein N-phospho-L-histidine.</text>
        <dbReference type="EC" id="2.7.13.3"/>
    </reaction>
</comment>
<dbReference type="InterPro" id="IPR004358">
    <property type="entry name" value="Sig_transdc_His_kin-like_C"/>
</dbReference>
<dbReference type="CDD" id="cd06225">
    <property type="entry name" value="HAMP"/>
    <property type="match status" value="1"/>
</dbReference>
<keyword evidence="9" id="KW-0547">Nucleotide-binding</keyword>
<dbReference type="PROSITE" id="PS50885">
    <property type="entry name" value="HAMP"/>
    <property type="match status" value="1"/>
</dbReference>
<dbReference type="InterPro" id="IPR005467">
    <property type="entry name" value="His_kinase_dom"/>
</dbReference>
<evidence type="ECO:0000256" key="14">
    <source>
        <dbReference type="ARBA" id="ARBA00023136"/>
    </source>
</evidence>
<keyword evidence="8 15" id="KW-0812">Transmembrane</keyword>
<feature type="domain" description="HAMP" evidence="17">
    <location>
        <begin position="192"/>
        <end position="246"/>
    </location>
</feature>
<dbReference type="RefSeq" id="WP_377734474.1">
    <property type="nucleotide sequence ID" value="NZ_JBHSRI010000018.1"/>
</dbReference>
<dbReference type="CDD" id="cd00082">
    <property type="entry name" value="HisKA"/>
    <property type="match status" value="1"/>
</dbReference>
<evidence type="ECO:0000256" key="4">
    <source>
        <dbReference type="ARBA" id="ARBA00015735"/>
    </source>
</evidence>
<dbReference type="Proteomes" id="UP001596170">
    <property type="component" value="Unassembled WGS sequence"/>
</dbReference>
<keyword evidence="6" id="KW-0597">Phosphoprotein</keyword>
<dbReference type="SUPFAM" id="SSF47384">
    <property type="entry name" value="Homodimeric domain of signal transducing histidine kinase"/>
    <property type="match status" value="1"/>
</dbReference>
<evidence type="ECO:0000259" key="16">
    <source>
        <dbReference type="PROSITE" id="PS50109"/>
    </source>
</evidence>
<dbReference type="Pfam" id="PF00672">
    <property type="entry name" value="HAMP"/>
    <property type="match status" value="1"/>
</dbReference>
<dbReference type="Gene3D" id="6.10.340.10">
    <property type="match status" value="1"/>
</dbReference>
<accession>A0ABW1L9E0</accession>
<gene>
    <name evidence="18" type="ORF">ACFPYN_12060</name>
</gene>
<evidence type="ECO:0000313" key="18">
    <source>
        <dbReference type="EMBL" id="MFC6040155.1"/>
    </source>
</evidence>
<dbReference type="PRINTS" id="PR00344">
    <property type="entry name" value="BCTRLSENSOR"/>
</dbReference>
<dbReference type="InterPro" id="IPR041610">
    <property type="entry name" value="ArlS_N"/>
</dbReference>
<evidence type="ECO:0000256" key="5">
    <source>
        <dbReference type="ARBA" id="ARBA00022475"/>
    </source>
</evidence>
<dbReference type="InterPro" id="IPR050398">
    <property type="entry name" value="HssS/ArlS-like"/>
</dbReference>
<dbReference type="Gene3D" id="1.10.287.130">
    <property type="match status" value="1"/>
</dbReference>
<dbReference type="SUPFAM" id="SSF55874">
    <property type="entry name" value="ATPase domain of HSP90 chaperone/DNA topoisomerase II/histidine kinase"/>
    <property type="match status" value="1"/>
</dbReference>
<dbReference type="EC" id="2.7.13.3" evidence="3"/>
<evidence type="ECO:0000256" key="13">
    <source>
        <dbReference type="ARBA" id="ARBA00023012"/>
    </source>
</evidence>
<evidence type="ECO:0000256" key="15">
    <source>
        <dbReference type="SAM" id="Phobius"/>
    </source>
</evidence>
<dbReference type="PANTHER" id="PTHR45528:SF12">
    <property type="entry name" value="SENSOR HISTIDINE KINASE ARSS"/>
    <property type="match status" value="1"/>
</dbReference>
<evidence type="ECO:0000256" key="12">
    <source>
        <dbReference type="ARBA" id="ARBA00022989"/>
    </source>
</evidence>
<dbReference type="InterPro" id="IPR003661">
    <property type="entry name" value="HisK_dim/P_dom"/>
</dbReference>
<evidence type="ECO:0000256" key="7">
    <source>
        <dbReference type="ARBA" id="ARBA00022679"/>
    </source>
</evidence>
<dbReference type="SMART" id="SM00304">
    <property type="entry name" value="HAMP"/>
    <property type="match status" value="1"/>
</dbReference>
<dbReference type="InterPro" id="IPR003594">
    <property type="entry name" value="HATPase_dom"/>
</dbReference>
<dbReference type="Pfam" id="PF00512">
    <property type="entry name" value="HisKA"/>
    <property type="match status" value="1"/>
</dbReference>
<sequence length="468" mass="52973">MTTLNRWKQSIASQSLKKRWAIGSGAVIFLSFATMSIILFIALKGWLYQQEEQEVNRTMRDLTSFFESQGPFLTVQDIQSNKGLMTSIVDKDQTVRLLNADGIELLQINDTSTFPLFDDIDLPRKGYALNTDKSSSISAIGNIQLGKFVGYVQLEHPLKGFQSIMTYIITTMLLFSVCALLLSGWIGYMLATYLLRPLQDLKISMDDVAAHGFEKDLAISYHAKDEIGELIVVYESMMAKLKSSFEKQQQFMADASHELRTPIQVVEGHLALLNRWGKDDPVILQESLEISLREVKQMKTLIDEMLELARGEQLKERPPTYIVKHTIDVIKEIMQVHPTVYIKHNLPVQEEIEILISSNVYQQIIRNILTNAIRYSKEPAHVSIAYEYKPDEVIVHIQDQGIGIAPNDISKIFDRFYRVDPARSRNLGGSGLGLSIVKMLMDNAGGSIFVKSEKDKGSTFSLMFPLIK</sequence>
<evidence type="ECO:0000259" key="17">
    <source>
        <dbReference type="PROSITE" id="PS50885"/>
    </source>
</evidence>
<evidence type="ECO:0000256" key="3">
    <source>
        <dbReference type="ARBA" id="ARBA00012438"/>
    </source>
</evidence>
<evidence type="ECO:0000256" key="1">
    <source>
        <dbReference type="ARBA" id="ARBA00000085"/>
    </source>
</evidence>
<organism evidence="18 19">
    <name type="scientific">Paenisporosarcina macmurdoensis</name>
    <dbReference type="NCBI Taxonomy" id="212659"/>
    <lineage>
        <taxon>Bacteria</taxon>
        <taxon>Bacillati</taxon>
        <taxon>Bacillota</taxon>
        <taxon>Bacilli</taxon>
        <taxon>Bacillales</taxon>
        <taxon>Caryophanaceae</taxon>
        <taxon>Paenisporosarcina</taxon>
    </lineage>
</organism>
<keyword evidence="7" id="KW-0808">Transferase</keyword>
<comment type="caution">
    <text evidence="18">The sequence shown here is derived from an EMBL/GenBank/DDBJ whole genome shotgun (WGS) entry which is preliminary data.</text>
</comment>
<evidence type="ECO:0000256" key="8">
    <source>
        <dbReference type="ARBA" id="ARBA00022692"/>
    </source>
</evidence>
<evidence type="ECO:0000256" key="6">
    <source>
        <dbReference type="ARBA" id="ARBA00022553"/>
    </source>
</evidence>
<evidence type="ECO:0000256" key="9">
    <source>
        <dbReference type="ARBA" id="ARBA00022741"/>
    </source>
</evidence>
<dbReference type="InterPro" id="IPR036097">
    <property type="entry name" value="HisK_dim/P_sf"/>
</dbReference>
<keyword evidence="19" id="KW-1185">Reference proteome</keyword>
<evidence type="ECO:0000256" key="11">
    <source>
        <dbReference type="ARBA" id="ARBA00022840"/>
    </source>
</evidence>
<dbReference type="Pfam" id="PF02518">
    <property type="entry name" value="HATPase_c"/>
    <property type="match status" value="1"/>
</dbReference>
<keyword evidence="10" id="KW-0418">Kinase</keyword>
<feature type="transmembrane region" description="Helical" evidence="15">
    <location>
        <begin position="164"/>
        <end position="195"/>
    </location>
</feature>
<keyword evidence="13" id="KW-0902">Two-component regulatory system</keyword>
<feature type="domain" description="Histidine kinase" evidence="16">
    <location>
        <begin position="254"/>
        <end position="468"/>
    </location>
</feature>
<dbReference type="InterPro" id="IPR036890">
    <property type="entry name" value="HATPase_C_sf"/>
</dbReference>
<protein>
    <recommendedName>
        <fullName evidence="4">Signal transduction histidine-protein kinase ArlS</fullName>
        <ecNumber evidence="3">2.7.13.3</ecNumber>
    </recommendedName>
</protein>
<dbReference type="Pfam" id="PF18719">
    <property type="entry name" value="ArlS_N"/>
    <property type="match status" value="1"/>
</dbReference>
<comment type="subcellular location">
    <subcellularLocation>
        <location evidence="2">Cell membrane</location>
        <topology evidence="2">Multi-pass membrane protein</topology>
    </subcellularLocation>
</comment>
<dbReference type="Gene3D" id="3.30.565.10">
    <property type="entry name" value="Histidine kinase-like ATPase, C-terminal domain"/>
    <property type="match status" value="1"/>
</dbReference>
<dbReference type="InterPro" id="IPR003660">
    <property type="entry name" value="HAMP_dom"/>
</dbReference>
<evidence type="ECO:0000256" key="10">
    <source>
        <dbReference type="ARBA" id="ARBA00022777"/>
    </source>
</evidence>
<dbReference type="SMART" id="SM00387">
    <property type="entry name" value="HATPase_c"/>
    <property type="match status" value="1"/>
</dbReference>
<reference evidence="19" key="1">
    <citation type="journal article" date="2019" name="Int. J. Syst. Evol. Microbiol.">
        <title>The Global Catalogue of Microorganisms (GCM) 10K type strain sequencing project: providing services to taxonomists for standard genome sequencing and annotation.</title>
        <authorList>
            <consortium name="The Broad Institute Genomics Platform"/>
            <consortium name="The Broad Institute Genome Sequencing Center for Infectious Disease"/>
            <person name="Wu L."/>
            <person name="Ma J."/>
        </authorList>
    </citation>
    <scope>NUCLEOTIDE SEQUENCE [LARGE SCALE GENOMIC DNA]</scope>
    <source>
        <strain evidence="19">CCUG 54527</strain>
    </source>
</reference>
<dbReference type="GO" id="GO:0005524">
    <property type="term" value="F:ATP binding"/>
    <property type="evidence" value="ECO:0007669"/>
    <property type="project" value="UniProtKB-KW"/>
</dbReference>
<name>A0ABW1L9E0_9BACL</name>
<dbReference type="SMART" id="SM00388">
    <property type="entry name" value="HisKA"/>
    <property type="match status" value="1"/>
</dbReference>
<keyword evidence="5" id="KW-1003">Cell membrane</keyword>
<feature type="transmembrane region" description="Helical" evidence="15">
    <location>
        <begin position="20"/>
        <end position="43"/>
    </location>
</feature>
<keyword evidence="12 15" id="KW-1133">Transmembrane helix</keyword>
<keyword evidence="11 18" id="KW-0067">ATP-binding</keyword>
<dbReference type="EMBL" id="JBHSRI010000018">
    <property type="protein sequence ID" value="MFC6040155.1"/>
    <property type="molecule type" value="Genomic_DNA"/>
</dbReference>
<keyword evidence="14 15" id="KW-0472">Membrane</keyword>
<dbReference type="PROSITE" id="PS50109">
    <property type="entry name" value="HIS_KIN"/>
    <property type="match status" value="1"/>
</dbReference>
<proteinExistence type="predicted"/>
<evidence type="ECO:0000256" key="2">
    <source>
        <dbReference type="ARBA" id="ARBA00004651"/>
    </source>
</evidence>